<organism evidence="1 2">
    <name type="scientific">Dermatophagoides farinae</name>
    <name type="common">American house dust mite</name>
    <dbReference type="NCBI Taxonomy" id="6954"/>
    <lineage>
        <taxon>Eukaryota</taxon>
        <taxon>Metazoa</taxon>
        <taxon>Ecdysozoa</taxon>
        <taxon>Arthropoda</taxon>
        <taxon>Chelicerata</taxon>
        <taxon>Arachnida</taxon>
        <taxon>Acari</taxon>
        <taxon>Acariformes</taxon>
        <taxon>Sarcoptiformes</taxon>
        <taxon>Astigmata</taxon>
        <taxon>Psoroptidia</taxon>
        <taxon>Analgoidea</taxon>
        <taxon>Pyroglyphidae</taxon>
        <taxon>Dermatophagoidinae</taxon>
        <taxon>Dermatophagoides</taxon>
    </lineage>
</organism>
<name>A0A922IG24_DERFA</name>
<reference evidence="1" key="1">
    <citation type="submission" date="2013-05" db="EMBL/GenBank/DDBJ databases">
        <authorList>
            <person name="Yim A.K.Y."/>
            <person name="Chan T.F."/>
            <person name="Ji K.M."/>
            <person name="Liu X.Y."/>
            <person name="Zhou J.W."/>
            <person name="Li R.Q."/>
            <person name="Yang K.Y."/>
            <person name="Li J."/>
            <person name="Li M."/>
            <person name="Law P.T.W."/>
            <person name="Wu Y.L."/>
            <person name="Cai Z.L."/>
            <person name="Qin H."/>
            <person name="Bao Y."/>
            <person name="Leung R.K.K."/>
            <person name="Ng P.K.S."/>
            <person name="Zou J."/>
            <person name="Zhong X.J."/>
            <person name="Ran P.X."/>
            <person name="Zhong N.S."/>
            <person name="Liu Z.G."/>
            <person name="Tsui S.K.W."/>
        </authorList>
    </citation>
    <scope>NUCLEOTIDE SEQUENCE</scope>
    <source>
        <strain evidence="1">Derf</strain>
        <tissue evidence="1">Whole organism</tissue>
    </source>
</reference>
<accession>A0A922IG24</accession>
<gene>
    <name evidence="1" type="ORF">DERF_002708</name>
</gene>
<dbReference type="Proteomes" id="UP000790347">
    <property type="component" value="Unassembled WGS sequence"/>
</dbReference>
<dbReference type="AlphaFoldDB" id="A0A922IG24"/>
<comment type="caution">
    <text evidence="1">The sequence shown here is derived from an EMBL/GenBank/DDBJ whole genome shotgun (WGS) entry which is preliminary data.</text>
</comment>
<sequence length="107" mass="12263">MVDFCLVANSVILFLPFDFGAIICDTIGNFQINRIIQFVILSSVFMPTDVSTIINFIINTPGLAMANQYIGDGQSRHSKWQYKSARKKWNRSMEIKEKTDNKIKNKN</sequence>
<evidence type="ECO:0000313" key="2">
    <source>
        <dbReference type="Proteomes" id="UP000790347"/>
    </source>
</evidence>
<proteinExistence type="predicted"/>
<dbReference type="EMBL" id="ASGP02000001">
    <property type="protein sequence ID" value="KAH9528794.1"/>
    <property type="molecule type" value="Genomic_DNA"/>
</dbReference>
<keyword evidence="2" id="KW-1185">Reference proteome</keyword>
<evidence type="ECO:0000313" key="1">
    <source>
        <dbReference type="EMBL" id="KAH9528794.1"/>
    </source>
</evidence>
<protein>
    <submittedName>
        <fullName evidence="1">Uncharacterized protein</fullName>
    </submittedName>
</protein>
<reference evidence="1" key="2">
    <citation type="journal article" date="2022" name="Res Sq">
        <title>Comparative Genomics Reveals Insights into the Divergent Evolution of Astigmatic Mites and Household Pest Adaptations.</title>
        <authorList>
            <person name="Xiong Q."/>
            <person name="Wan A.T.-Y."/>
            <person name="Liu X.-Y."/>
            <person name="Fung C.S.-H."/>
            <person name="Xiao X."/>
            <person name="Malainual N."/>
            <person name="Hou J."/>
            <person name="Wang L."/>
            <person name="Wang M."/>
            <person name="Yang K."/>
            <person name="Cui Y."/>
            <person name="Leung E."/>
            <person name="Nong W."/>
            <person name="Shin S.-K."/>
            <person name="Au S."/>
            <person name="Jeong K.Y."/>
            <person name="Chew F.T."/>
            <person name="Hui J."/>
            <person name="Leung T.F."/>
            <person name="Tungtrongchitr A."/>
            <person name="Zhong N."/>
            <person name="Liu Z."/>
            <person name="Tsui S."/>
        </authorList>
    </citation>
    <scope>NUCLEOTIDE SEQUENCE</scope>
    <source>
        <strain evidence="1">Derf</strain>
        <tissue evidence="1">Whole organism</tissue>
    </source>
</reference>